<name>A0A1M5S3S2_9BACT</name>
<keyword evidence="2" id="KW-1185">Reference proteome</keyword>
<organism evidence="1 2">
    <name type="scientific">Desulfofustis glycolicus DSM 9705</name>
    <dbReference type="NCBI Taxonomy" id="1121409"/>
    <lineage>
        <taxon>Bacteria</taxon>
        <taxon>Pseudomonadati</taxon>
        <taxon>Thermodesulfobacteriota</taxon>
        <taxon>Desulfobulbia</taxon>
        <taxon>Desulfobulbales</taxon>
        <taxon>Desulfocapsaceae</taxon>
        <taxon>Desulfofustis</taxon>
    </lineage>
</organism>
<gene>
    <name evidence="1" type="ORF">SAMN02745124_00147</name>
</gene>
<protein>
    <submittedName>
        <fullName evidence="1">Uncharacterized protein</fullName>
    </submittedName>
</protein>
<dbReference type="AlphaFoldDB" id="A0A1M5S3S2"/>
<sequence length="77" mass="8050">MATNLWAKFKRLLPDSPLIIVTVASVEPATGTSMVTTAGGGAMRVFGTGVAAGSKAYVRDNTIIEAAPNLTHYEIEV</sequence>
<dbReference type="OrthoDB" id="5432741at2"/>
<accession>A0A1M5S3S2</accession>
<dbReference type="EMBL" id="FQXS01000001">
    <property type="protein sequence ID" value="SHH33141.1"/>
    <property type="molecule type" value="Genomic_DNA"/>
</dbReference>
<dbReference type="STRING" id="1121409.SAMN02745124_00147"/>
<dbReference type="Proteomes" id="UP000184139">
    <property type="component" value="Unassembled WGS sequence"/>
</dbReference>
<evidence type="ECO:0000313" key="2">
    <source>
        <dbReference type="Proteomes" id="UP000184139"/>
    </source>
</evidence>
<proteinExistence type="predicted"/>
<evidence type="ECO:0000313" key="1">
    <source>
        <dbReference type="EMBL" id="SHH33141.1"/>
    </source>
</evidence>
<dbReference type="RefSeq" id="WP_073372914.1">
    <property type="nucleotide sequence ID" value="NZ_FQXS01000001.1"/>
</dbReference>
<reference evidence="1 2" key="1">
    <citation type="submission" date="2016-11" db="EMBL/GenBank/DDBJ databases">
        <authorList>
            <person name="Jaros S."/>
            <person name="Januszkiewicz K."/>
            <person name="Wedrychowicz H."/>
        </authorList>
    </citation>
    <scope>NUCLEOTIDE SEQUENCE [LARGE SCALE GENOMIC DNA]</scope>
    <source>
        <strain evidence="1 2">DSM 9705</strain>
    </source>
</reference>